<dbReference type="Proteomes" id="UP000000998">
    <property type="component" value="Plasmid pMAQU02"/>
</dbReference>
<proteinExistence type="predicted"/>
<gene>
    <name evidence="1" type="ordered locus">Maqu_3899</name>
</gene>
<sequence>MFKGGGTMKILSGHPTTACHSAVAYLILLVLVAGSCHGYDHGVNTGLKSERNQSPESGSMEFDDVLAHIEGNVFTTKSESGGTYDFHLGSRPYRIHFALNDEGKFWSCGMSFDTAGSSEPHMYVDLRCDSSLEFIYVEGKRTVPTESEKNFYNRSVEEFKLVLPVSRRYQSSKNPREPGYFGRIGFVLSNGELLERIGDLIRATDLALISNEKYEFHYGNYEEQVNFIGYFENGTNTACAIVLNRGRKHFNRLYWDHDCNGSLDYIRTNDQQPVRVRDLNHVRLYEAMLMEAIMFLEVAVVVDPKE</sequence>
<dbReference type="AlphaFoldDB" id="A1U861"/>
<protein>
    <submittedName>
        <fullName evidence="1">Uncharacterized protein</fullName>
    </submittedName>
</protein>
<reference evidence="2" key="1">
    <citation type="journal article" date="2011" name="Appl. Environ. Microbiol.">
        <title>Genomic potential of Marinobacter aquaeolei, a biogeochemical 'opportunitroph'.</title>
        <authorList>
            <person name="Singer E."/>
            <person name="Webb E.A."/>
            <person name="Nelson W.C."/>
            <person name="Heidelberg J.F."/>
            <person name="Ivanova N."/>
            <person name="Pati A."/>
            <person name="Edwards K.J."/>
        </authorList>
    </citation>
    <scope>NUCLEOTIDE SEQUENCE [LARGE SCALE GENOMIC DNA]</scope>
    <source>
        <strain evidence="2">ATCC 700491 / DSM 11845 / VT8</strain>
    </source>
</reference>
<geneLocation type="plasmid" evidence="1 2">
    <name>pMAQU02</name>
</geneLocation>
<organism evidence="1 2">
    <name type="scientific">Marinobacter nauticus (strain ATCC 700491 / DSM 11845 / VT8)</name>
    <name type="common">Marinobacter aquaeolei</name>
    <dbReference type="NCBI Taxonomy" id="351348"/>
    <lineage>
        <taxon>Bacteria</taxon>
        <taxon>Pseudomonadati</taxon>
        <taxon>Pseudomonadota</taxon>
        <taxon>Gammaproteobacteria</taxon>
        <taxon>Pseudomonadales</taxon>
        <taxon>Marinobacteraceae</taxon>
        <taxon>Marinobacter</taxon>
    </lineage>
</organism>
<keyword evidence="1" id="KW-0614">Plasmid</keyword>
<dbReference type="EMBL" id="CP000516">
    <property type="protein sequence ID" value="ABM21180.1"/>
    <property type="molecule type" value="Genomic_DNA"/>
</dbReference>
<accession>A1U861</accession>
<dbReference type="HOGENOM" id="CLU_908525_0_0_6"/>
<dbReference type="KEGG" id="maq:Maqu_3899"/>
<evidence type="ECO:0000313" key="2">
    <source>
        <dbReference type="Proteomes" id="UP000000998"/>
    </source>
</evidence>
<name>A1U861_MARN8</name>
<evidence type="ECO:0000313" key="1">
    <source>
        <dbReference type="EMBL" id="ABM21180.1"/>
    </source>
</evidence>